<dbReference type="Gene3D" id="3.40.50.2000">
    <property type="entry name" value="Glycogen Phosphorylase B"/>
    <property type="match status" value="2"/>
</dbReference>
<dbReference type="GO" id="GO:0016757">
    <property type="term" value="F:glycosyltransferase activity"/>
    <property type="evidence" value="ECO:0007669"/>
    <property type="project" value="InterPro"/>
</dbReference>
<dbReference type="PANTHER" id="PTHR12526:SF572">
    <property type="entry name" value="BLL5144 PROTEIN"/>
    <property type="match status" value="1"/>
</dbReference>
<protein>
    <submittedName>
        <fullName evidence="3">Glycosyltransferase</fullName>
    </submittedName>
</protein>
<dbReference type="RefSeq" id="WP_128769737.1">
    <property type="nucleotide sequence ID" value="NZ_RXOC01000007.1"/>
</dbReference>
<dbReference type="Proteomes" id="UP000322918">
    <property type="component" value="Unassembled WGS sequence"/>
</dbReference>
<keyword evidence="5" id="KW-1185">Reference proteome</keyword>
<keyword evidence="3" id="KW-0808">Transferase</keyword>
<accession>A0A4Q0M8S4</accession>
<dbReference type="InterPro" id="IPR001296">
    <property type="entry name" value="Glyco_trans_1"/>
</dbReference>
<evidence type="ECO:0000313" key="4">
    <source>
        <dbReference type="Proteomes" id="UP000290848"/>
    </source>
</evidence>
<name>A0A4Q0M8S4_9SPHI</name>
<reference evidence="2 5" key="2">
    <citation type="submission" date="2019-09" db="EMBL/GenBank/DDBJ databases">
        <title>Pararcticibacter amylolyticus gen. nov., sp. nov., isolated from a rottenly hemp rope, and reclassification of Pedobacter tournemirensis as Pararcticibacter tournemirensis comb. nov.</title>
        <authorList>
            <person name="Cai Y."/>
        </authorList>
    </citation>
    <scope>NUCLEOTIDE SEQUENCE [LARGE SCALE GENOMIC DNA]</scope>
    <source>
        <strain evidence="2 5">TF5-37.2-LB10</strain>
    </source>
</reference>
<dbReference type="OrthoDB" id="9765330at2"/>
<gene>
    <name evidence="3" type="ORF">EKH83_12355</name>
    <name evidence="2" type="ORF">F1649_00680</name>
</gene>
<evidence type="ECO:0000259" key="1">
    <source>
        <dbReference type="Pfam" id="PF00534"/>
    </source>
</evidence>
<dbReference type="Pfam" id="PF00534">
    <property type="entry name" value="Glycos_transf_1"/>
    <property type="match status" value="1"/>
</dbReference>
<proteinExistence type="predicted"/>
<evidence type="ECO:0000313" key="5">
    <source>
        <dbReference type="Proteomes" id="UP000322918"/>
    </source>
</evidence>
<dbReference type="InterPro" id="IPR008928">
    <property type="entry name" value="6-hairpin_glycosidase_sf"/>
</dbReference>
<feature type="domain" description="Glycosyl transferase family 1" evidence="1">
    <location>
        <begin position="189"/>
        <end position="358"/>
    </location>
</feature>
<evidence type="ECO:0000313" key="3">
    <source>
        <dbReference type="EMBL" id="RXF69465.1"/>
    </source>
</evidence>
<organism evidence="3 4">
    <name type="scientific">Arcticibacter tournemirensis</name>
    <dbReference type="NCBI Taxonomy" id="699437"/>
    <lineage>
        <taxon>Bacteria</taxon>
        <taxon>Pseudomonadati</taxon>
        <taxon>Bacteroidota</taxon>
        <taxon>Sphingobacteriia</taxon>
        <taxon>Sphingobacteriales</taxon>
        <taxon>Sphingobacteriaceae</taxon>
        <taxon>Arcticibacter</taxon>
    </lineage>
</organism>
<sequence>MKIAYISTYLPRQCGIATFNHNLIQAINSNFPHQKAAESTFVVAINESSDKKQYDYPPEVKFVIRQERQRDYTAAAEYINKSGADACIVEHEFGIFGGESGIYILSLLAGLEIPVITVLHTVLREPSYVQKLITREISKYSAHIVVMSKRAVQFLTSIYGISEDKIKIIEHGVPDMALPAKNPVTALEPFKDKRTLFTFGLLSRNKGIETVIKALPIIIDKHPDVNYVILGNTHPGVLKSSGEEYRESLQQLAEKLGVRNHLHFINKFVAEEELIQFLAACHIYVTPYLNEAQITSGTLSYAIGAGAAVVSTPYWHAQELLDDNRGRLFNFKDFNALAEIITELLDNETKINRLRSNALHYGKHLKWPNIGRDYINLLTQAISKPIYRKTKIGLPENDELPAFSLLHIRRMTDYTGLMQHAKYGIPNFKEGYCLDDNARALILMLMANQQFQSKEPIELIPVYLSYIHYMQREDGYFRNFLSFNRNYLDEKGSEDSFGRTIWALGFLINSAPNNSYREFGQELFKHSIPHFKDLKYLRGAANTLIGISLYLKAHPSDERMMSELDRLTSYIVSAYKKDNKNNWQWFEDVMTYDNAILPLALMHSAEITANEEVKNTAFESMVFLEKVTFQDNCFSPVGNDGWLHKGKPVPVFDQQAIETMGMVLLYYQAYHLTQNPEMLRKMNLCFMWFHGYNKLRVPLYDPETRGCCDGLQKGKLNRNQGAESTLAYLISHLTVLKALDEMPAEYKSPEKRHKPVYSK</sequence>
<evidence type="ECO:0000313" key="2">
    <source>
        <dbReference type="EMBL" id="KAA8486760.1"/>
    </source>
</evidence>
<dbReference type="Proteomes" id="UP000290848">
    <property type="component" value="Unassembled WGS sequence"/>
</dbReference>
<comment type="caution">
    <text evidence="3">The sequence shown here is derived from an EMBL/GenBank/DDBJ whole genome shotgun (WGS) entry which is preliminary data.</text>
</comment>
<dbReference type="EMBL" id="RXOC01000007">
    <property type="protein sequence ID" value="RXF69465.1"/>
    <property type="molecule type" value="Genomic_DNA"/>
</dbReference>
<dbReference type="AlphaFoldDB" id="A0A4Q0M8S4"/>
<dbReference type="GO" id="GO:0005975">
    <property type="term" value="P:carbohydrate metabolic process"/>
    <property type="evidence" value="ECO:0007669"/>
    <property type="project" value="InterPro"/>
</dbReference>
<reference evidence="3 4" key="1">
    <citation type="submission" date="2018-12" db="EMBL/GenBank/DDBJ databases">
        <title>The Draft Genome Sequence of the Soil Bacterium Pedobacter tournemirensis R1.</title>
        <authorList>
            <person name="He J."/>
        </authorList>
    </citation>
    <scope>NUCLEOTIDE SEQUENCE [LARGE SCALE GENOMIC DNA]</scope>
    <source>
        <strain evidence="3 4">R1</strain>
    </source>
</reference>
<dbReference type="SUPFAM" id="SSF53756">
    <property type="entry name" value="UDP-Glycosyltransferase/glycogen phosphorylase"/>
    <property type="match status" value="1"/>
</dbReference>
<dbReference type="CDD" id="cd03822">
    <property type="entry name" value="GT4_mannosyltransferase-like"/>
    <property type="match status" value="1"/>
</dbReference>
<dbReference type="PANTHER" id="PTHR12526">
    <property type="entry name" value="GLYCOSYLTRANSFERASE"/>
    <property type="match status" value="1"/>
</dbReference>
<dbReference type="EMBL" id="VWNE01000001">
    <property type="protein sequence ID" value="KAA8486760.1"/>
    <property type="molecule type" value="Genomic_DNA"/>
</dbReference>
<dbReference type="SUPFAM" id="SSF48208">
    <property type="entry name" value="Six-hairpin glycosidases"/>
    <property type="match status" value="1"/>
</dbReference>